<keyword evidence="7" id="KW-0235">DNA replication</keyword>
<sequence>MTRLLHTADWHLGRAFHGEDLLSEQAAFVDFAVATARAERVDGILIAGDLYDRALPPVDAVRLASDALARLSEIAPVVVISGNHDSAARLGFGAELLARAGVHVVTDPASAGTAVEVGGALVYPLPYLEPDLVREELGVQERSHAAVTGAAMERVRADIARRRSAAGSAPVVVMAHAFVSGAAGSESERDLAVGGAAHVPPGTFAGADYVALGHLHGPQIAGGAACRYAGSPLAFSFSEAPQRKSVALVDVGAAGAPVGVELLPCPVPRPLAALRGTLDELLADPRLRERESAWVQATLTDPVRPSDAMERLRRRFPHAVALAFDPQGGQSAPGDSYQRLRGLDDDELVRRFIADVRGSEADDDELELLRDALTARRIAEAEGQPAAAAA</sequence>
<dbReference type="NCBIfam" id="TIGR00619">
    <property type="entry name" value="sbcd"/>
    <property type="match status" value="1"/>
</dbReference>
<keyword evidence="7" id="KW-0233">DNA recombination</keyword>
<comment type="subunit">
    <text evidence="2 7">Heterodimer of SbcC and SbcD.</text>
</comment>
<evidence type="ECO:0000259" key="9">
    <source>
        <dbReference type="Pfam" id="PF12320"/>
    </source>
</evidence>
<dbReference type="eggNOG" id="COG0420">
    <property type="taxonomic scope" value="Bacteria"/>
</dbReference>
<dbReference type="Proteomes" id="UP000008229">
    <property type="component" value="Chromosome"/>
</dbReference>
<dbReference type="GO" id="GO:0006310">
    <property type="term" value="P:DNA recombination"/>
    <property type="evidence" value="ECO:0007669"/>
    <property type="project" value="UniProtKB-KW"/>
</dbReference>
<dbReference type="Pfam" id="PF12320">
    <property type="entry name" value="SbcD_C"/>
    <property type="match status" value="1"/>
</dbReference>
<keyword evidence="4 7" id="KW-0540">Nuclease</keyword>
<evidence type="ECO:0000256" key="4">
    <source>
        <dbReference type="ARBA" id="ARBA00022722"/>
    </source>
</evidence>
<dbReference type="GO" id="GO:0004519">
    <property type="term" value="F:endonuclease activity"/>
    <property type="evidence" value="ECO:0007669"/>
    <property type="project" value="UniProtKB-KW"/>
</dbReference>
<dbReference type="KEGG" id="cwo:Cwoe_2961"/>
<reference evidence="11" key="2">
    <citation type="submission" date="2010-01" db="EMBL/GenBank/DDBJ databases">
        <title>The complete genome of Conexibacter woesei DSM 14684.</title>
        <authorList>
            <consortium name="US DOE Joint Genome Institute (JGI-PGF)"/>
            <person name="Lucas S."/>
            <person name="Copeland A."/>
            <person name="Lapidus A."/>
            <person name="Glavina del Rio T."/>
            <person name="Dalin E."/>
            <person name="Tice H."/>
            <person name="Bruce D."/>
            <person name="Goodwin L."/>
            <person name="Pitluck S."/>
            <person name="Kyrpides N."/>
            <person name="Mavromatis K."/>
            <person name="Ivanova N."/>
            <person name="Mikhailova N."/>
            <person name="Chertkov O."/>
            <person name="Brettin T."/>
            <person name="Detter J.C."/>
            <person name="Han C."/>
            <person name="Larimer F."/>
            <person name="Land M."/>
            <person name="Hauser L."/>
            <person name="Markowitz V."/>
            <person name="Cheng J.-F."/>
            <person name="Hugenholtz P."/>
            <person name="Woyke T."/>
            <person name="Wu D."/>
            <person name="Pukall R."/>
            <person name="Steenblock K."/>
            <person name="Schneider S."/>
            <person name="Klenk H.-P."/>
            <person name="Eisen J.A."/>
        </authorList>
    </citation>
    <scope>NUCLEOTIDE SEQUENCE [LARGE SCALE GENOMIC DNA]</scope>
    <source>
        <strain evidence="11">DSM 14684 / CIP 108061 / JCM 11494 / NBRC 100937 / ID131577</strain>
    </source>
</reference>
<evidence type="ECO:0000256" key="7">
    <source>
        <dbReference type="RuleBase" id="RU363069"/>
    </source>
</evidence>
<feature type="domain" description="Calcineurin-like phosphoesterase" evidence="8">
    <location>
        <begin position="3"/>
        <end position="217"/>
    </location>
</feature>
<dbReference type="InterPro" id="IPR050535">
    <property type="entry name" value="DNA_Repair-Maintenance_Comp"/>
</dbReference>
<evidence type="ECO:0000313" key="10">
    <source>
        <dbReference type="EMBL" id="ADB51380.1"/>
    </source>
</evidence>
<dbReference type="STRING" id="469383.Cwoe_2961"/>
<protein>
    <recommendedName>
        <fullName evidence="3 7">Nuclease SbcCD subunit D</fullName>
    </recommendedName>
</protein>
<dbReference type="RefSeq" id="WP_012934431.1">
    <property type="nucleotide sequence ID" value="NC_013739.1"/>
</dbReference>
<gene>
    <name evidence="7" type="primary">sbcD</name>
    <name evidence="10" type="ordered locus">Cwoe_2961</name>
</gene>
<dbReference type="GO" id="GO:0006260">
    <property type="term" value="P:DNA replication"/>
    <property type="evidence" value="ECO:0007669"/>
    <property type="project" value="UniProtKB-KW"/>
</dbReference>
<dbReference type="OrthoDB" id="9773856at2"/>
<evidence type="ECO:0000256" key="1">
    <source>
        <dbReference type="ARBA" id="ARBA00010555"/>
    </source>
</evidence>
<evidence type="ECO:0000256" key="5">
    <source>
        <dbReference type="ARBA" id="ARBA00022801"/>
    </source>
</evidence>
<dbReference type="CDD" id="cd00840">
    <property type="entry name" value="MPP_Mre11_N"/>
    <property type="match status" value="1"/>
</dbReference>
<evidence type="ECO:0000313" key="11">
    <source>
        <dbReference type="Proteomes" id="UP000008229"/>
    </source>
</evidence>
<dbReference type="HOGENOM" id="CLU_038045_0_1_11"/>
<keyword evidence="11" id="KW-1185">Reference proteome</keyword>
<evidence type="ECO:0000256" key="6">
    <source>
        <dbReference type="ARBA" id="ARBA00022839"/>
    </source>
</evidence>
<keyword evidence="7" id="KW-0255">Endonuclease</keyword>
<dbReference type="InterPro" id="IPR041796">
    <property type="entry name" value="Mre11_N"/>
</dbReference>
<dbReference type="InterPro" id="IPR026843">
    <property type="entry name" value="SbcD_C"/>
</dbReference>
<proteinExistence type="inferred from homology"/>
<dbReference type="AlphaFoldDB" id="D3FBW5"/>
<evidence type="ECO:0000259" key="8">
    <source>
        <dbReference type="Pfam" id="PF00149"/>
    </source>
</evidence>
<dbReference type="InterPro" id="IPR029052">
    <property type="entry name" value="Metallo-depent_PP-like"/>
</dbReference>
<dbReference type="InterPro" id="IPR004843">
    <property type="entry name" value="Calcineurin-like_PHP"/>
</dbReference>
<dbReference type="Pfam" id="PF00149">
    <property type="entry name" value="Metallophos"/>
    <property type="match status" value="1"/>
</dbReference>
<name>D3FBW5_CONWI</name>
<dbReference type="EMBL" id="CP001854">
    <property type="protein sequence ID" value="ADB51380.1"/>
    <property type="molecule type" value="Genomic_DNA"/>
</dbReference>
<dbReference type="GO" id="GO:0008408">
    <property type="term" value="F:3'-5' exonuclease activity"/>
    <property type="evidence" value="ECO:0007669"/>
    <property type="project" value="InterPro"/>
</dbReference>
<evidence type="ECO:0000256" key="2">
    <source>
        <dbReference type="ARBA" id="ARBA00011322"/>
    </source>
</evidence>
<dbReference type="SUPFAM" id="SSF56300">
    <property type="entry name" value="Metallo-dependent phosphatases"/>
    <property type="match status" value="1"/>
</dbReference>
<feature type="domain" description="Nuclease SbcCD subunit D C-terminal" evidence="9">
    <location>
        <begin position="268"/>
        <end position="355"/>
    </location>
</feature>
<keyword evidence="6 7" id="KW-0269">Exonuclease</keyword>
<reference evidence="10 11" key="1">
    <citation type="journal article" date="2010" name="Stand. Genomic Sci.">
        <title>Complete genome sequence of Conexibacter woesei type strain (ID131577).</title>
        <authorList>
            <person name="Pukall R."/>
            <person name="Lapidus A."/>
            <person name="Glavina Del Rio T."/>
            <person name="Copeland A."/>
            <person name="Tice H."/>
            <person name="Cheng J.-F."/>
            <person name="Lucas S."/>
            <person name="Chen F."/>
            <person name="Nolan M."/>
            <person name="Bruce D."/>
            <person name="Goodwin L."/>
            <person name="Pitluck S."/>
            <person name="Mavromatis K."/>
            <person name="Ivanova N."/>
            <person name="Ovchinnikova G."/>
            <person name="Pati A."/>
            <person name="Chen A."/>
            <person name="Palaniappan K."/>
            <person name="Land M."/>
            <person name="Hauser L."/>
            <person name="Chang Y.-J."/>
            <person name="Jeffries C.D."/>
            <person name="Chain P."/>
            <person name="Meincke L."/>
            <person name="Sims D."/>
            <person name="Brettin T."/>
            <person name="Detter J.C."/>
            <person name="Rohde M."/>
            <person name="Goeker M."/>
            <person name="Bristow J."/>
            <person name="Eisen J.A."/>
            <person name="Markowitz V."/>
            <person name="Kyrpides N.C."/>
            <person name="Klenk H.-P."/>
            <person name="Hugenholtz P."/>
        </authorList>
    </citation>
    <scope>NUCLEOTIDE SEQUENCE [LARGE SCALE GENOMIC DNA]</scope>
    <source>
        <strain evidence="11">DSM 14684 / CIP 108061 / JCM 11494 / NBRC 100937 / ID131577</strain>
    </source>
</reference>
<accession>D3FBW5</accession>
<keyword evidence="5 7" id="KW-0378">Hydrolase</keyword>
<comment type="function">
    <text evidence="7">SbcCD cleaves DNA hairpin structures. These structures can inhibit DNA replication and are intermediates in certain DNA recombination reactions. The complex acts as a 3'-&gt;5' double strand exonuclease that can open hairpins. It also has a 5' single-strand endonuclease activity.</text>
</comment>
<comment type="similarity">
    <text evidence="1 7">Belongs to the SbcD family.</text>
</comment>
<evidence type="ECO:0000256" key="3">
    <source>
        <dbReference type="ARBA" id="ARBA00013365"/>
    </source>
</evidence>
<organism evidence="10 11">
    <name type="scientific">Conexibacter woesei (strain DSM 14684 / CCUG 47730 / CIP 108061 / JCM 11494 / NBRC 100937 / ID131577)</name>
    <dbReference type="NCBI Taxonomy" id="469383"/>
    <lineage>
        <taxon>Bacteria</taxon>
        <taxon>Bacillati</taxon>
        <taxon>Actinomycetota</taxon>
        <taxon>Thermoleophilia</taxon>
        <taxon>Solirubrobacterales</taxon>
        <taxon>Conexibacteraceae</taxon>
        <taxon>Conexibacter</taxon>
    </lineage>
</organism>
<dbReference type="Gene3D" id="3.60.21.10">
    <property type="match status" value="1"/>
</dbReference>
<dbReference type="InterPro" id="IPR004593">
    <property type="entry name" value="SbcD"/>
</dbReference>
<dbReference type="PANTHER" id="PTHR30337">
    <property type="entry name" value="COMPONENT OF ATP-DEPENDENT DSDNA EXONUCLEASE"/>
    <property type="match status" value="1"/>
</dbReference>
<dbReference type="PANTHER" id="PTHR30337:SF0">
    <property type="entry name" value="NUCLEASE SBCCD SUBUNIT D"/>
    <property type="match status" value="1"/>
</dbReference>